<dbReference type="Pfam" id="PF13185">
    <property type="entry name" value="GAF_2"/>
    <property type="match status" value="1"/>
</dbReference>
<evidence type="ECO:0000256" key="3">
    <source>
        <dbReference type="SAM" id="MobiDB-lite"/>
    </source>
</evidence>
<keyword evidence="1" id="KW-0805">Transcription regulation</keyword>
<dbReference type="InterPro" id="IPR005561">
    <property type="entry name" value="ANTAR"/>
</dbReference>
<keyword evidence="6" id="KW-1185">Reference proteome</keyword>
<dbReference type="PIRSF" id="PIRSF036625">
    <property type="entry name" value="GAF_ANTAR"/>
    <property type="match status" value="1"/>
</dbReference>
<dbReference type="InterPro" id="IPR036388">
    <property type="entry name" value="WH-like_DNA-bd_sf"/>
</dbReference>
<dbReference type="RefSeq" id="WP_348538907.1">
    <property type="nucleotide sequence ID" value="NZ_JARXVH010000003.1"/>
</dbReference>
<proteinExistence type="predicted"/>
<dbReference type="InterPro" id="IPR029016">
    <property type="entry name" value="GAF-like_dom_sf"/>
</dbReference>
<keyword evidence="2" id="KW-0804">Transcription</keyword>
<dbReference type="InterPro" id="IPR012074">
    <property type="entry name" value="GAF_ANTAR"/>
</dbReference>
<accession>A0ABT6LF49</accession>
<evidence type="ECO:0000256" key="1">
    <source>
        <dbReference type="ARBA" id="ARBA00023015"/>
    </source>
</evidence>
<comment type="caution">
    <text evidence="5">The sequence shown here is derived from an EMBL/GenBank/DDBJ whole genome shotgun (WGS) entry which is preliminary data.</text>
</comment>
<dbReference type="PROSITE" id="PS50921">
    <property type="entry name" value="ANTAR"/>
    <property type="match status" value="1"/>
</dbReference>
<evidence type="ECO:0000256" key="2">
    <source>
        <dbReference type="ARBA" id="ARBA00023163"/>
    </source>
</evidence>
<dbReference type="Pfam" id="PF03861">
    <property type="entry name" value="ANTAR"/>
    <property type="match status" value="1"/>
</dbReference>
<feature type="domain" description="ANTAR" evidence="4">
    <location>
        <begin position="183"/>
        <end position="244"/>
    </location>
</feature>
<name>A0ABT6LF49_9ACTN</name>
<dbReference type="Gene3D" id="1.10.10.10">
    <property type="entry name" value="Winged helix-like DNA-binding domain superfamily/Winged helix DNA-binding domain"/>
    <property type="match status" value="1"/>
</dbReference>
<feature type="region of interest" description="Disordered" evidence="3">
    <location>
        <begin position="1"/>
        <end position="20"/>
    </location>
</feature>
<organism evidence="5 6">
    <name type="scientific">Streptomyces pseudovenezuelae</name>
    <dbReference type="NCBI Taxonomy" id="67350"/>
    <lineage>
        <taxon>Bacteria</taxon>
        <taxon>Bacillati</taxon>
        <taxon>Actinomycetota</taxon>
        <taxon>Actinomycetes</taxon>
        <taxon>Kitasatosporales</taxon>
        <taxon>Streptomycetaceae</taxon>
        <taxon>Streptomyces</taxon>
        <taxon>Streptomyces aurantiacus group</taxon>
    </lineage>
</organism>
<dbReference type="EMBL" id="JARXVH010000003">
    <property type="protein sequence ID" value="MDH6214936.1"/>
    <property type="molecule type" value="Genomic_DNA"/>
</dbReference>
<evidence type="ECO:0000313" key="6">
    <source>
        <dbReference type="Proteomes" id="UP001160499"/>
    </source>
</evidence>
<dbReference type="Proteomes" id="UP001160499">
    <property type="component" value="Unassembled WGS sequence"/>
</dbReference>
<reference evidence="5 6" key="1">
    <citation type="submission" date="2023-04" db="EMBL/GenBank/DDBJ databases">
        <title>Forest soil microbial communities from Buena Vista Peninsula, Colon Province, Panama.</title>
        <authorList>
            <person name="Bouskill N."/>
        </authorList>
    </citation>
    <scope>NUCLEOTIDE SEQUENCE [LARGE SCALE GENOMIC DNA]</scope>
    <source>
        <strain evidence="5 6">GGS1</strain>
    </source>
</reference>
<dbReference type="Gene3D" id="3.30.450.40">
    <property type="match status" value="1"/>
</dbReference>
<protein>
    <submittedName>
        <fullName evidence="5">GAF domain-containing protein</fullName>
    </submittedName>
</protein>
<feature type="compositionally biased region" description="Basic and acidic residues" evidence="3">
    <location>
        <begin position="1"/>
        <end position="12"/>
    </location>
</feature>
<dbReference type="SUPFAM" id="SSF55781">
    <property type="entry name" value="GAF domain-like"/>
    <property type="match status" value="1"/>
</dbReference>
<dbReference type="SMART" id="SM01012">
    <property type="entry name" value="ANTAR"/>
    <property type="match status" value="1"/>
</dbReference>
<sequence length="253" mass="26779">MRPRRDGREAHGDPAGAPGPVTAAVAVAEWLRTTGPRDVPELLCGVAVNLLPVTGASMSLYSYGVPVRLGASNAQASSMGDLQATLGDGPCRSAVRACAAVLADDLSGPEDAGRWPVFAEQAMAAGVRAAYAIPLGNDSVCVGTLDLYRDTPGALTGRELDTARLLAALMTAALMTLPHRDDETTARSPEHWLGGLTHRHDEVHQATGMIMAQLGVSDDEALARLRGHAFAHDRTVLDVAREVVGRRMRFERE</sequence>
<dbReference type="InterPro" id="IPR003018">
    <property type="entry name" value="GAF"/>
</dbReference>
<evidence type="ECO:0000313" key="5">
    <source>
        <dbReference type="EMBL" id="MDH6214936.1"/>
    </source>
</evidence>
<gene>
    <name evidence="5" type="ORF">M2283_002219</name>
</gene>
<evidence type="ECO:0000259" key="4">
    <source>
        <dbReference type="PROSITE" id="PS50921"/>
    </source>
</evidence>